<dbReference type="InterPro" id="IPR001789">
    <property type="entry name" value="Sig_transdc_resp-reg_receiver"/>
</dbReference>
<feature type="domain" description="PAC" evidence="12">
    <location>
        <begin position="1"/>
        <end position="17"/>
    </location>
</feature>
<dbReference type="Pfam" id="PF01590">
    <property type="entry name" value="GAF"/>
    <property type="match status" value="1"/>
</dbReference>
<dbReference type="SUPFAM" id="SSF52172">
    <property type="entry name" value="CheY-like"/>
    <property type="match status" value="1"/>
</dbReference>
<evidence type="ECO:0000259" key="10">
    <source>
        <dbReference type="PROSITE" id="PS50109"/>
    </source>
</evidence>
<dbReference type="SUPFAM" id="SSF55874">
    <property type="entry name" value="ATPase domain of HSP90 chaperone/DNA topoisomerase II/histidine kinase"/>
    <property type="match status" value="1"/>
</dbReference>
<dbReference type="EMBL" id="NAPY01000006">
    <property type="protein sequence ID" value="MUL35853.1"/>
    <property type="molecule type" value="Genomic_DNA"/>
</dbReference>
<name>A0A6N8FRY8_9CHRO</name>
<comment type="caution">
    <text evidence="13">The sequence shown here is derived from an EMBL/GenBank/DDBJ whole genome shotgun (WGS) entry which is preliminary data.</text>
</comment>
<dbReference type="InterPro" id="IPR005467">
    <property type="entry name" value="His_kinase_dom"/>
</dbReference>
<dbReference type="InterPro" id="IPR011006">
    <property type="entry name" value="CheY-like_superfamily"/>
</dbReference>
<gene>
    <name evidence="13" type="ORF">BWI75_05680</name>
</gene>
<evidence type="ECO:0000256" key="1">
    <source>
        <dbReference type="ARBA" id="ARBA00000085"/>
    </source>
</evidence>
<dbReference type="PANTHER" id="PTHR43547">
    <property type="entry name" value="TWO-COMPONENT HISTIDINE KINASE"/>
    <property type="match status" value="1"/>
</dbReference>
<dbReference type="InterPro" id="IPR036890">
    <property type="entry name" value="HATPase_C_sf"/>
</dbReference>
<dbReference type="SMART" id="SM00065">
    <property type="entry name" value="GAF"/>
    <property type="match status" value="1"/>
</dbReference>
<dbReference type="InterPro" id="IPR003661">
    <property type="entry name" value="HisK_dim/P_dom"/>
</dbReference>
<evidence type="ECO:0000259" key="11">
    <source>
        <dbReference type="PROSITE" id="PS50110"/>
    </source>
</evidence>
<proteinExistence type="inferred from homology"/>
<evidence type="ECO:0000259" key="12">
    <source>
        <dbReference type="PROSITE" id="PS50113"/>
    </source>
</evidence>
<dbReference type="Pfam" id="PF00072">
    <property type="entry name" value="Response_reg"/>
    <property type="match status" value="1"/>
</dbReference>
<dbReference type="Pfam" id="PF00512">
    <property type="entry name" value="HisKA"/>
    <property type="match status" value="1"/>
</dbReference>
<evidence type="ECO:0000256" key="3">
    <source>
        <dbReference type="ARBA" id="ARBA00012438"/>
    </source>
</evidence>
<evidence type="ECO:0000313" key="14">
    <source>
        <dbReference type="Proteomes" id="UP000441797"/>
    </source>
</evidence>
<dbReference type="PROSITE" id="PS50110">
    <property type="entry name" value="RESPONSE_REGULATORY"/>
    <property type="match status" value="1"/>
</dbReference>
<feature type="domain" description="Response regulatory" evidence="11">
    <location>
        <begin position="447"/>
        <end position="565"/>
    </location>
</feature>
<dbReference type="InterPro" id="IPR003594">
    <property type="entry name" value="HATPase_dom"/>
</dbReference>
<dbReference type="PROSITE" id="PS50109">
    <property type="entry name" value="HIS_KIN"/>
    <property type="match status" value="1"/>
</dbReference>
<feature type="modified residue" description="4-aspartylphosphate" evidence="9">
    <location>
        <position position="496"/>
    </location>
</feature>
<accession>A0A6N8FRY8</accession>
<evidence type="ECO:0000256" key="5">
    <source>
        <dbReference type="ARBA" id="ARBA00022679"/>
    </source>
</evidence>
<sequence length="567" mass="62739">MVIDITERKSAEEALHQSEARFQLLYDTTSNLLATEQPLTLMHNLFNGLATQLGLDYYYNYMMEEKDNRPMLHLRNYGEISDEVAQSIEWIEVGQYLCGLVAQRRQQIVLNQAQISNHPNAQLICSTGVTAYAGQPLIVQGRLLGTLSFASRTRTGFTPEEIDLLQSVCDQMAFALERTNLINSIQQQAEQLQRANQIKDEFLAVLSHELRSPLNPILGWTRLLQNGKLDAARQAEALKTIERNAKLQTQLIEDLLDISCIMQGKLSLTAAPVSLSFVISAAVETVRLAAEAKNIQIALDLDSEIALIYGDAARLQQVMWNLLANAVKFTPNSRQVTVELRQLDQVAQIRVIDTGKGINPQFLPHVFEYFRQEDGSTTRKFGGLGLGLAIVRQIVEMHGGTVRAESQGENQGATFIVQLPVMQQATLIASEPIHTQAAAEVLLDGVQILLVDDETDTREFQAFLLEQSGANVTAVASGLEALQALEQFIPDVLVSDIGMAKMDGYMLIQQIRSRSPNQGGTIPAIALTAYAAEIDQQRALQVGFQTHITKPVEPEELVRAIANLQKI</sequence>
<evidence type="ECO:0000256" key="4">
    <source>
        <dbReference type="ARBA" id="ARBA00022553"/>
    </source>
</evidence>
<evidence type="ECO:0000313" key="13">
    <source>
        <dbReference type="EMBL" id="MUL35853.1"/>
    </source>
</evidence>
<keyword evidence="7" id="KW-0902">Two-component regulatory system</keyword>
<dbReference type="CDD" id="cd17580">
    <property type="entry name" value="REC_2_DhkD-like"/>
    <property type="match status" value="1"/>
</dbReference>
<comment type="similarity">
    <text evidence="2">In the N-terminal section; belongs to the phytochrome family.</text>
</comment>
<dbReference type="Gene3D" id="3.40.50.2300">
    <property type="match status" value="1"/>
</dbReference>
<dbReference type="FunFam" id="3.30.565.10:FF:000010">
    <property type="entry name" value="Sensor histidine kinase RcsC"/>
    <property type="match status" value="1"/>
</dbReference>
<keyword evidence="6" id="KW-0418">Kinase</keyword>
<keyword evidence="5" id="KW-0808">Transferase</keyword>
<dbReference type="SUPFAM" id="SSF55781">
    <property type="entry name" value="GAF domain-like"/>
    <property type="match status" value="1"/>
</dbReference>
<dbReference type="PRINTS" id="PR00344">
    <property type="entry name" value="BCTRLSENSOR"/>
</dbReference>
<dbReference type="SMART" id="SM00387">
    <property type="entry name" value="HATPase_c"/>
    <property type="match status" value="1"/>
</dbReference>
<dbReference type="Gene3D" id="3.30.565.10">
    <property type="entry name" value="Histidine kinase-like ATPase, C-terminal domain"/>
    <property type="match status" value="1"/>
</dbReference>
<dbReference type="PANTHER" id="PTHR43547:SF2">
    <property type="entry name" value="HYBRID SIGNAL TRANSDUCTION HISTIDINE KINASE C"/>
    <property type="match status" value="1"/>
</dbReference>
<dbReference type="Gene3D" id="3.30.450.40">
    <property type="match status" value="1"/>
</dbReference>
<dbReference type="SMART" id="SM00388">
    <property type="entry name" value="HisKA"/>
    <property type="match status" value="1"/>
</dbReference>
<dbReference type="InterPro" id="IPR029016">
    <property type="entry name" value="GAF-like_dom_sf"/>
</dbReference>
<organism evidence="13 14">
    <name type="scientific">Gloeocapsopsis dulcis AAB1 = 1H9</name>
    <dbReference type="NCBI Taxonomy" id="1433147"/>
    <lineage>
        <taxon>Bacteria</taxon>
        <taxon>Bacillati</taxon>
        <taxon>Cyanobacteriota</taxon>
        <taxon>Cyanophyceae</taxon>
        <taxon>Oscillatoriophycideae</taxon>
        <taxon>Chroococcales</taxon>
        <taxon>Chroococcaceae</taxon>
        <taxon>Gloeocapsopsis</taxon>
        <taxon>Gloeocapsopsis dulcis</taxon>
    </lineage>
</organism>
<reference evidence="13 14" key="1">
    <citation type="journal article" date="2019" name="Front. Microbiol.">
        <title>Genomic Features for Desiccation Tolerance and Sugar Biosynthesis in the Extremophile Gloeocapsopsis sp. UTEX B3054.</title>
        <authorList>
            <person name="Urrejola C."/>
            <person name="Alcorta J."/>
            <person name="Salas L."/>
            <person name="Vasquez M."/>
            <person name="Polz M.F."/>
            <person name="Vicuna R."/>
            <person name="Diez B."/>
        </authorList>
    </citation>
    <scope>NUCLEOTIDE SEQUENCE [LARGE SCALE GENOMIC DNA]</scope>
    <source>
        <strain evidence="13 14">1H9</strain>
    </source>
</reference>
<dbReference type="PROSITE" id="PS50113">
    <property type="entry name" value="PAC"/>
    <property type="match status" value="1"/>
</dbReference>
<dbReference type="AlphaFoldDB" id="A0A6N8FRY8"/>
<evidence type="ECO:0000256" key="2">
    <source>
        <dbReference type="ARBA" id="ARBA00006402"/>
    </source>
</evidence>
<protein>
    <recommendedName>
        <fullName evidence="8">Circadian input-output histidine kinase CikA</fullName>
        <ecNumber evidence="3">2.7.13.3</ecNumber>
    </recommendedName>
</protein>
<comment type="catalytic activity">
    <reaction evidence="1">
        <text>ATP + protein L-histidine = ADP + protein N-phospho-L-histidine.</text>
        <dbReference type="EC" id="2.7.13.3"/>
    </reaction>
</comment>
<dbReference type="InterPro" id="IPR004358">
    <property type="entry name" value="Sig_transdc_His_kin-like_C"/>
</dbReference>
<dbReference type="Gene3D" id="1.10.287.130">
    <property type="match status" value="1"/>
</dbReference>
<feature type="domain" description="Histidine kinase" evidence="10">
    <location>
        <begin position="205"/>
        <end position="423"/>
    </location>
</feature>
<dbReference type="InterPro" id="IPR000700">
    <property type="entry name" value="PAS-assoc_C"/>
</dbReference>
<dbReference type="SMART" id="SM00448">
    <property type="entry name" value="REC"/>
    <property type="match status" value="1"/>
</dbReference>
<dbReference type="EC" id="2.7.13.3" evidence="3"/>
<dbReference type="InterPro" id="IPR036097">
    <property type="entry name" value="HisK_dim/P_sf"/>
</dbReference>
<dbReference type="GO" id="GO:0000155">
    <property type="term" value="F:phosphorelay sensor kinase activity"/>
    <property type="evidence" value="ECO:0007669"/>
    <property type="project" value="InterPro"/>
</dbReference>
<dbReference type="InterPro" id="IPR003018">
    <property type="entry name" value="GAF"/>
</dbReference>
<dbReference type="Proteomes" id="UP000441797">
    <property type="component" value="Unassembled WGS sequence"/>
</dbReference>
<dbReference type="SUPFAM" id="SSF47384">
    <property type="entry name" value="Homodimeric domain of signal transducing histidine kinase"/>
    <property type="match status" value="1"/>
</dbReference>
<keyword evidence="14" id="KW-1185">Reference proteome</keyword>
<keyword evidence="4 9" id="KW-0597">Phosphoprotein</keyword>
<evidence type="ECO:0000256" key="6">
    <source>
        <dbReference type="ARBA" id="ARBA00022777"/>
    </source>
</evidence>
<evidence type="ECO:0000256" key="7">
    <source>
        <dbReference type="ARBA" id="ARBA00023012"/>
    </source>
</evidence>
<dbReference type="CDD" id="cd00082">
    <property type="entry name" value="HisKA"/>
    <property type="match status" value="1"/>
</dbReference>
<evidence type="ECO:0000256" key="9">
    <source>
        <dbReference type="PROSITE-ProRule" id="PRU00169"/>
    </source>
</evidence>
<evidence type="ECO:0000256" key="8">
    <source>
        <dbReference type="ARBA" id="ARBA00074306"/>
    </source>
</evidence>
<dbReference type="Pfam" id="PF02518">
    <property type="entry name" value="HATPase_c"/>
    <property type="match status" value="1"/>
</dbReference>